<evidence type="ECO:0000313" key="9">
    <source>
        <dbReference type="EMBL" id="AZS30642.1"/>
    </source>
</evidence>
<dbReference type="PANTHER" id="PTHR33908">
    <property type="entry name" value="MANNOSYLTRANSFERASE YKCB-RELATED"/>
    <property type="match status" value="1"/>
</dbReference>
<feature type="transmembrane region" description="Helical" evidence="8">
    <location>
        <begin position="198"/>
        <end position="217"/>
    </location>
</feature>
<dbReference type="InterPro" id="IPR050297">
    <property type="entry name" value="LipidA_mod_glycosyltrf_83"/>
</dbReference>
<feature type="transmembrane region" description="Helical" evidence="8">
    <location>
        <begin position="176"/>
        <end position="192"/>
    </location>
</feature>
<keyword evidence="10" id="KW-1185">Reference proteome</keyword>
<comment type="subcellular location">
    <subcellularLocation>
        <location evidence="1">Cell membrane</location>
        <topology evidence="1">Multi-pass membrane protein</topology>
    </subcellularLocation>
</comment>
<feature type="transmembrane region" description="Helical" evidence="8">
    <location>
        <begin position="376"/>
        <end position="399"/>
    </location>
</feature>
<evidence type="ECO:0000256" key="4">
    <source>
        <dbReference type="ARBA" id="ARBA00022679"/>
    </source>
</evidence>
<dbReference type="GO" id="GO:0009103">
    <property type="term" value="P:lipopolysaccharide biosynthetic process"/>
    <property type="evidence" value="ECO:0007669"/>
    <property type="project" value="UniProtKB-ARBA"/>
</dbReference>
<feature type="transmembrane region" description="Helical" evidence="8">
    <location>
        <begin position="238"/>
        <end position="256"/>
    </location>
</feature>
<evidence type="ECO:0000256" key="6">
    <source>
        <dbReference type="ARBA" id="ARBA00022989"/>
    </source>
</evidence>
<keyword evidence="5 8" id="KW-0812">Transmembrane</keyword>
<dbReference type="OrthoDB" id="1097666at2"/>
<name>A0A3S9VVR8_9BACT</name>
<proteinExistence type="predicted"/>
<evidence type="ECO:0000256" key="7">
    <source>
        <dbReference type="ARBA" id="ARBA00023136"/>
    </source>
</evidence>
<keyword evidence="6 8" id="KW-1133">Transmembrane helix</keyword>
<dbReference type="EMBL" id="CP032819">
    <property type="protein sequence ID" value="AZS30642.1"/>
    <property type="molecule type" value="Genomic_DNA"/>
</dbReference>
<accession>A0A3S9VVR8</accession>
<evidence type="ECO:0000256" key="5">
    <source>
        <dbReference type="ARBA" id="ARBA00022692"/>
    </source>
</evidence>
<feature type="transmembrane region" description="Helical" evidence="8">
    <location>
        <begin position="12"/>
        <end position="29"/>
    </location>
</feature>
<evidence type="ECO:0000256" key="8">
    <source>
        <dbReference type="SAM" id="Phobius"/>
    </source>
</evidence>
<feature type="transmembrane region" description="Helical" evidence="8">
    <location>
        <begin position="353"/>
        <end position="370"/>
    </location>
</feature>
<dbReference type="GO" id="GO:0005886">
    <property type="term" value="C:plasma membrane"/>
    <property type="evidence" value="ECO:0007669"/>
    <property type="project" value="UniProtKB-SubCell"/>
</dbReference>
<protein>
    <recommendedName>
        <fullName evidence="11">Glycosyltransferase RgtA/B/C/D-like domain-containing protein</fullName>
    </recommendedName>
</protein>
<evidence type="ECO:0000256" key="2">
    <source>
        <dbReference type="ARBA" id="ARBA00022475"/>
    </source>
</evidence>
<evidence type="ECO:0008006" key="11">
    <source>
        <dbReference type="Google" id="ProtNLM"/>
    </source>
</evidence>
<keyword evidence="3" id="KW-0328">Glycosyltransferase</keyword>
<dbReference type="Proteomes" id="UP000270673">
    <property type="component" value="Chromosome"/>
</dbReference>
<reference evidence="9 10" key="1">
    <citation type="submission" date="2018-10" db="EMBL/GenBank/DDBJ databases">
        <title>Butyricimonas faecalis sp. nov., isolated from human faeces and emended description of the genus Butyricimonas.</title>
        <authorList>
            <person name="Le Roy T."/>
            <person name="Van der Smissen P."/>
            <person name="Paquot A."/>
            <person name="Delzenne N."/>
            <person name="Muccioli G."/>
            <person name="Collet J.-F."/>
            <person name="Cani P.D."/>
        </authorList>
    </citation>
    <scope>NUCLEOTIDE SEQUENCE [LARGE SCALE GENOMIC DNA]</scope>
    <source>
        <strain evidence="9 10">H184</strain>
    </source>
</reference>
<keyword evidence="2" id="KW-1003">Cell membrane</keyword>
<dbReference type="AlphaFoldDB" id="A0A3S9VVR8"/>
<dbReference type="RefSeq" id="WP_127075306.1">
    <property type="nucleotide sequence ID" value="NZ_CP032819.1"/>
</dbReference>
<feature type="transmembrane region" description="Helical" evidence="8">
    <location>
        <begin position="329"/>
        <end position="346"/>
    </location>
</feature>
<feature type="transmembrane region" description="Helical" evidence="8">
    <location>
        <begin position="95"/>
        <end position="112"/>
    </location>
</feature>
<feature type="transmembrane region" description="Helical" evidence="8">
    <location>
        <begin position="119"/>
        <end position="140"/>
    </location>
</feature>
<dbReference type="PROSITE" id="PS51257">
    <property type="entry name" value="PROKAR_LIPOPROTEIN"/>
    <property type="match status" value="1"/>
</dbReference>
<organism evidence="9 10">
    <name type="scientific">Butyricimonas faecalis</name>
    <dbReference type="NCBI Taxonomy" id="2093856"/>
    <lineage>
        <taxon>Bacteria</taxon>
        <taxon>Pseudomonadati</taxon>
        <taxon>Bacteroidota</taxon>
        <taxon>Bacteroidia</taxon>
        <taxon>Bacteroidales</taxon>
        <taxon>Odoribacteraceae</taxon>
        <taxon>Butyricimonas</taxon>
    </lineage>
</organism>
<keyword evidence="7 8" id="KW-0472">Membrane</keyword>
<feature type="transmembrane region" description="Helical" evidence="8">
    <location>
        <begin position="411"/>
        <end position="429"/>
    </location>
</feature>
<sequence length="569" mass="65492">MGIFNKIKPTTWIYLCLAIIACVFIVNYLKIFDFKPDLNGDNVYYYALGRAIAAGKGYTNIMFLEETPHSHFPPGYPLFNAGILLFTHSYTALKIANGILFGLSILLLFFLLKRISGNLLVALSTCLLCCMQQALLRFSTIVMSEMLFTFLTLGVLYLISRIDMDHLFCKKRPRSQIIYFILMIIALNYIYFVRTMGASIILAIMIYIGILCIRKGLAYLKSKRKNDELTIQTDNKRALFSHLIILCVIIASFVGAKTAWDMRNKSIGVTSSDYLHDFKKKPKGETMTTFSDWTERIENNLISYVGKWIPTAIISDDPGFDKKVTTSELIEGIGILIIVLLGLIALKRMQLLLFMYIGITMAVLMIWPEQYAGHRYFIGIIPLFIFLFLNGCLEIMNIITKKLSLTKYRHAIPAGGLIVFLLFFMFPHYSKALQPQQNFATYKQWNEKIADAAFVEYIYAINWCKKNLPEEARIACRKPELFYLFSGGRKSTSFPQYAEPEDLFNRFQKQKISHVIIDRWFRHGYVTVYPMVKKYPDYFKPLIQIGQNTKQQLPTLIFQVLPEGQPQIP</sequence>
<feature type="transmembrane region" description="Helical" evidence="8">
    <location>
        <begin position="146"/>
        <end position="164"/>
    </location>
</feature>
<evidence type="ECO:0000256" key="3">
    <source>
        <dbReference type="ARBA" id="ARBA00022676"/>
    </source>
</evidence>
<evidence type="ECO:0000313" key="10">
    <source>
        <dbReference type="Proteomes" id="UP000270673"/>
    </source>
</evidence>
<evidence type="ECO:0000256" key="1">
    <source>
        <dbReference type="ARBA" id="ARBA00004651"/>
    </source>
</evidence>
<gene>
    <name evidence="9" type="ORF">D8S85_14530</name>
</gene>
<dbReference type="KEGG" id="buy:D8S85_14530"/>
<dbReference type="PANTHER" id="PTHR33908:SF11">
    <property type="entry name" value="MEMBRANE PROTEIN"/>
    <property type="match status" value="1"/>
</dbReference>
<keyword evidence="4" id="KW-0808">Transferase</keyword>
<dbReference type="GO" id="GO:0016763">
    <property type="term" value="F:pentosyltransferase activity"/>
    <property type="evidence" value="ECO:0007669"/>
    <property type="project" value="TreeGrafter"/>
</dbReference>